<dbReference type="SUPFAM" id="SSF64518">
    <property type="entry name" value="Phase 1 flagellin"/>
    <property type="match status" value="1"/>
</dbReference>
<keyword evidence="7" id="KW-0282">Flagellum</keyword>
<keyword evidence="3 4" id="KW-0975">Bacterial flagellum</keyword>
<dbReference type="RefSeq" id="WP_342697573.1">
    <property type="nucleotide sequence ID" value="NZ_JBCGUG010000002.1"/>
</dbReference>
<dbReference type="PANTHER" id="PTHR42792:SF2">
    <property type="entry name" value="FLAGELLIN"/>
    <property type="match status" value="1"/>
</dbReference>
<dbReference type="Pfam" id="PF00700">
    <property type="entry name" value="Flagellin_C"/>
    <property type="match status" value="1"/>
</dbReference>
<evidence type="ECO:0000256" key="1">
    <source>
        <dbReference type="ARBA" id="ARBA00005709"/>
    </source>
</evidence>
<accession>A0ABU9PDW8</accession>
<dbReference type="Gene3D" id="1.20.1330.10">
    <property type="entry name" value="f41 fragment of flagellin, N-terminal domain"/>
    <property type="match status" value="1"/>
</dbReference>
<gene>
    <name evidence="7" type="ORF">AAGT82_05380</name>
</gene>
<keyword evidence="8" id="KW-1185">Reference proteome</keyword>
<dbReference type="PRINTS" id="PR00207">
    <property type="entry name" value="FLAGELLIN"/>
</dbReference>
<evidence type="ECO:0000259" key="5">
    <source>
        <dbReference type="Pfam" id="PF00669"/>
    </source>
</evidence>
<feature type="domain" description="Flagellin C-terminal" evidence="6">
    <location>
        <begin position="221"/>
        <end position="303"/>
    </location>
</feature>
<reference evidence="7 8" key="1">
    <citation type="submission" date="2024-04" db="EMBL/GenBank/DDBJ databases">
        <title>Draft genome sequence of a multidrug-resistant Enterobacter quasihormaechei Hakim RU_CBWE strain isolated from pond surface water at the University of Rajshahi in Bangladesh.</title>
        <authorList>
            <person name="Raihan J."/>
            <person name="Islam M.S."/>
            <person name="Khan M.U."/>
            <person name="Romance M."/>
            <person name="Haque M.H."/>
        </authorList>
    </citation>
    <scope>NUCLEOTIDE SEQUENCE [LARGE SCALE GENOMIC DNA]</scope>
    <source>
        <strain evidence="7 8">Hakim RU_CBWE</strain>
    </source>
</reference>
<dbReference type="InterPro" id="IPR046358">
    <property type="entry name" value="Flagellin_C"/>
</dbReference>
<comment type="function">
    <text evidence="4">Flagellin is the subunit protein which polymerizes to form the filaments of bacterial flagella.</text>
</comment>
<comment type="similarity">
    <text evidence="1 4">Belongs to the bacterial flagellin family.</text>
</comment>
<keyword evidence="7" id="KW-0969">Cilium</keyword>
<evidence type="ECO:0000313" key="7">
    <source>
        <dbReference type="EMBL" id="MEM0703867.1"/>
    </source>
</evidence>
<dbReference type="InterPro" id="IPR001492">
    <property type="entry name" value="Flagellin"/>
</dbReference>
<dbReference type="InterPro" id="IPR001029">
    <property type="entry name" value="Flagellin_N"/>
</dbReference>
<dbReference type="PANTHER" id="PTHR42792">
    <property type="entry name" value="FLAGELLIN"/>
    <property type="match status" value="1"/>
</dbReference>
<evidence type="ECO:0000256" key="3">
    <source>
        <dbReference type="ARBA" id="ARBA00023143"/>
    </source>
</evidence>
<evidence type="ECO:0000256" key="2">
    <source>
        <dbReference type="ARBA" id="ARBA00022525"/>
    </source>
</evidence>
<dbReference type="EMBL" id="JBCGUG010000002">
    <property type="protein sequence ID" value="MEM0703867.1"/>
    <property type="molecule type" value="Genomic_DNA"/>
</dbReference>
<proteinExistence type="inferred from homology"/>
<organism evidence="7 8">
    <name type="scientific">Enterobacter quasihormaechei</name>
    <dbReference type="NCBI Taxonomy" id="2529382"/>
    <lineage>
        <taxon>Bacteria</taxon>
        <taxon>Pseudomonadati</taxon>
        <taxon>Pseudomonadota</taxon>
        <taxon>Gammaproteobacteria</taxon>
        <taxon>Enterobacterales</taxon>
        <taxon>Enterobacteriaceae</taxon>
        <taxon>Enterobacter</taxon>
    </lineage>
</organism>
<keyword evidence="7" id="KW-0966">Cell projection</keyword>
<comment type="subcellular location">
    <subcellularLocation>
        <location evidence="4">Secreted</location>
    </subcellularLocation>
    <subcellularLocation>
        <location evidence="4">Bacterial flagellum</location>
    </subcellularLocation>
</comment>
<evidence type="ECO:0000259" key="6">
    <source>
        <dbReference type="Pfam" id="PF00700"/>
    </source>
</evidence>
<evidence type="ECO:0000313" key="8">
    <source>
        <dbReference type="Proteomes" id="UP001490940"/>
    </source>
</evidence>
<dbReference type="Proteomes" id="UP001490940">
    <property type="component" value="Unassembled WGS sequence"/>
</dbReference>
<dbReference type="Pfam" id="PF00669">
    <property type="entry name" value="Flagellin_N"/>
    <property type="match status" value="1"/>
</dbReference>
<protein>
    <recommendedName>
        <fullName evidence="4">Flagellin</fullName>
    </recommendedName>
</protein>
<name>A0ABU9PDW8_9ENTR</name>
<feature type="domain" description="Flagellin N-terminal" evidence="5">
    <location>
        <begin position="5"/>
        <end position="140"/>
    </location>
</feature>
<sequence length="304" mass="31616">MSMSIFTNAASMASTNAMNNANKLLTTSMERLGTGKRINSAADDAAGLQIATRLQGQSNGMTVAQRNIADSTAMMQTAEGAFDEVSNIMYRMKDLATQAANDTNTQKDRDAINTELNDLNAELGNIMKNTSYAGEKLFGASGKFGKELSFQIGSSADETMKVDLSAELGGASGASGANTGLIDGSGNFNGLNGSGYASTASGVTTINIKDAAGAKALMGDLEKTLDDVGSVRSKMGASINRLSYAASNLANMQDNTDLALSNVRDANYATEASSMTRNQLLSQTSMSMLKQSNSMSSMVVSLLG</sequence>
<comment type="caution">
    <text evidence="7">The sequence shown here is derived from an EMBL/GenBank/DDBJ whole genome shotgun (WGS) entry which is preliminary data.</text>
</comment>
<evidence type="ECO:0000256" key="4">
    <source>
        <dbReference type="RuleBase" id="RU362073"/>
    </source>
</evidence>
<keyword evidence="2 4" id="KW-0964">Secreted</keyword>